<dbReference type="PIRSF" id="PIRSF027391">
    <property type="entry name" value="Hpre_diP_synt_I"/>
    <property type="match status" value="1"/>
</dbReference>
<evidence type="ECO:0000313" key="3">
    <source>
        <dbReference type="Proteomes" id="UP000003240"/>
    </source>
</evidence>
<dbReference type="InterPro" id="IPR010898">
    <property type="entry name" value="Hpre_diP_synth_I"/>
</dbReference>
<reference evidence="2 3" key="1">
    <citation type="journal article" date="2011" name="EMBO J.">
        <title>Structural diversity of bacterial flagellar motors.</title>
        <authorList>
            <person name="Chen S."/>
            <person name="Beeby M."/>
            <person name="Murphy G.E."/>
            <person name="Leadbetter J.R."/>
            <person name="Hendrixson D.R."/>
            <person name="Briegel A."/>
            <person name="Li Z."/>
            <person name="Shi J."/>
            <person name="Tocheva E.I."/>
            <person name="Muller A."/>
            <person name="Dobro M.J."/>
            <person name="Jensen G.J."/>
        </authorList>
    </citation>
    <scope>NUCLEOTIDE SEQUENCE [LARGE SCALE GENOMIC DNA]</scope>
    <source>
        <strain evidence="2 3">DSM 6540</strain>
    </source>
</reference>
<feature type="transmembrane region" description="Helical" evidence="1">
    <location>
        <begin position="80"/>
        <end position="97"/>
    </location>
</feature>
<keyword evidence="1" id="KW-1133">Transmembrane helix</keyword>
<feature type="transmembrane region" description="Helical" evidence="1">
    <location>
        <begin position="7"/>
        <end position="24"/>
    </location>
</feature>
<keyword evidence="1" id="KW-0812">Transmembrane</keyword>
<keyword evidence="3" id="KW-1185">Reference proteome</keyword>
<dbReference type="Pfam" id="PF07456">
    <property type="entry name" value="Hpre_diP_synt_I"/>
    <property type="match status" value="1"/>
</dbReference>
<dbReference type="Proteomes" id="UP000003240">
    <property type="component" value="Unassembled WGS sequence"/>
</dbReference>
<dbReference type="Gene3D" id="1.10.1760.20">
    <property type="match status" value="1"/>
</dbReference>
<organism evidence="2 3">
    <name type="scientific">Acetonema longum DSM 6540</name>
    <dbReference type="NCBI Taxonomy" id="1009370"/>
    <lineage>
        <taxon>Bacteria</taxon>
        <taxon>Bacillati</taxon>
        <taxon>Bacillota</taxon>
        <taxon>Negativicutes</taxon>
        <taxon>Acetonemataceae</taxon>
        <taxon>Acetonema</taxon>
    </lineage>
</organism>
<keyword evidence="1" id="KW-0472">Membrane</keyword>
<protein>
    <submittedName>
        <fullName evidence="2">Heptaprenyl diphosphate synthase component I</fullName>
    </submittedName>
</protein>
<evidence type="ECO:0000256" key="1">
    <source>
        <dbReference type="SAM" id="Phobius"/>
    </source>
</evidence>
<gene>
    <name evidence="2" type="ORF">ALO_20232</name>
</gene>
<feature type="transmembrane region" description="Helical" evidence="1">
    <location>
        <begin position="104"/>
        <end position="127"/>
    </location>
</feature>
<dbReference type="eggNOG" id="COG4769">
    <property type="taxonomic scope" value="Bacteria"/>
</dbReference>
<sequence length="166" mass="17871">MYMNARKLIEIALLTAIALVIFLVELRLPTLIPVPGIKLGLANIITVYAIYKYQAREVVLLVLVRIFLGAIFSGNLMVLLYSLAGGILCLAGMLALRKMIPEKCIWVSSVLGAVLHNIGQISVAVLVTGTITVIAYLPFLIVSGCIAGGCTGLCAQYVIKRKPILM</sequence>
<feature type="transmembrane region" description="Helical" evidence="1">
    <location>
        <begin position="30"/>
        <end position="51"/>
    </location>
</feature>
<feature type="transmembrane region" description="Helical" evidence="1">
    <location>
        <begin position="133"/>
        <end position="159"/>
    </location>
</feature>
<evidence type="ECO:0000313" key="2">
    <source>
        <dbReference type="EMBL" id="EGO62041.1"/>
    </source>
</evidence>
<dbReference type="InterPro" id="IPR014535">
    <property type="entry name" value="Hpre_diP_synt_I"/>
</dbReference>
<accession>F7NPK1</accession>
<proteinExistence type="predicted"/>
<dbReference type="AlphaFoldDB" id="F7NPK1"/>
<comment type="caution">
    <text evidence="2">The sequence shown here is derived from an EMBL/GenBank/DDBJ whole genome shotgun (WGS) entry which is preliminary data.</text>
</comment>
<name>F7NPK1_9FIRM</name>
<feature type="transmembrane region" description="Helical" evidence="1">
    <location>
        <begin position="58"/>
        <end position="74"/>
    </location>
</feature>
<dbReference type="EMBL" id="AFGF01000251">
    <property type="protein sequence ID" value="EGO62041.1"/>
    <property type="molecule type" value="Genomic_DNA"/>
</dbReference>
<dbReference type="STRING" id="1009370.ALO_20232"/>